<dbReference type="GeneID" id="103710243"/>
<keyword evidence="2 4" id="KW-0812">Transmembrane</keyword>
<keyword evidence="3" id="KW-1185">Reference proteome</keyword>
<feature type="transmembrane region" description="Helical" evidence="2">
    <location>
        <begin position="375"/>
        <end position="396"/>
    </location>
</feature>
<evidence type="ECO:0000313" key="3">
    <source>
        <dbReference type="Proteomes" id="UP000228380"/>
    </source>
</evidence>
<evidence type="ECO:0000313" key="4">
    <source>
        <dbReference type="RefSeq" id="XP_038986294.1"/>
    </source>
</evidence>
<organism evidence="3 4">
    <name type="scientific">Phoenix dactylifera</name>
    <name type="common">Date palm</name>
    <dbReference type="NCBI Taxonomy" id="42345"/>
    <lineage>
        <taxon>Eukaryota</taxon>
        <taxon>Viridiplantae</taxon>
        <taxon>Streptophyta</taxon>
        <taxon>Embryophyta</taxon>
        <taxon>Tracheophyta</taxon>
        <taxon>Spermatophyta</taxon>
        <taxon>Magnoliopsida</taxon>
        <taxon>Liliopsida</taxon>
        <taxon>Arecaceae</taxon>
        <taxon>Coryphoideae</taxon>
        <taxon>Phoeniceae</taxon>
        <taxon>Phoenix</taxon>
    </lineage>
</organism>
<dbReference type="OrthoDB" id="20229at2759"/>
<evidence type="ECO:0000256" key="2">
    <source>
        <dbReference type="SAM" id="Phobius"/>
    </source>
</evidence>
<evidence type="ECO:0000256" key="1">
    <source>
        <dbReference type="SAM" id="MobiDB-lite"/>
    </source>
</evidence>
<feature type="region of interest" description="Disordered" evidence="1">
    <location>
        <begin position="1"/>
        <end position="41"/>
    </location>
</feature>
<reference evidence="4" key="2">
    <citation type="submission" date="2025-08" db="UniProtKB">
        <authorList>
            <consortium name="RefSeq"/>
        </authorList>
    </citation>
    <scope>IDENTIFICATION</scope>
    <source>
        <tissue evidence="4">Young leaves</tissue>
    </source>
</reference>
<keyword evidence="2" id="KW-1133">Transmembrane helix</keyword>
<gene>
    <name evidence="4" type="primary">LOC103710243</name>
</gene>
<sequence length="401" mass="45692">MCFRSGEEKEETVVAESSDAKRLTTPEGAAPRRRHRGEKPQTVEVGDMEPAKTATANGKNRNHPFPWLNLLVTEPFYLLHFLAFFSYFVVRSSVPQTISSDLSHLLLRREMQAILTFLVLVSVKMVKEETWEAFIADTLFYAKGFLFAVALVINYHLAFCYLLGFIVIYVVCQQPPYDGLGDSSQLTPLQLESLLTEGKTSRFWLVEFRTLCSSTWIRTSRVFPELSTIYSNKNISFGIVDIGHFPNAAETFGVSLWGPFDLDIDTQVSFQLIYYLTMRWKFLDFQISIVPCQLLPRNFFANILSSIGGSLSMYQASTSISLLILRPFVDIVFVDLVALFLVCYKRVVQMVPPPHSPGKSWRIWTSCTVMSSTSLFLYSIILHFPFSVILLSFNIFNKCML</sequence>
<feature type="transmembrane region" description="Helical" evidence="2">
    <location>
        <begin position="323"/>
        <end position="342"/>
    </location>
</feature>
<name>A0A8B9ASH1_PHODC</name>
<proteinExistence type="predicted"/>
<dbReference type="AlphaFoldDB" id="A0A8B9ASH1"/>
<feature type="transmembrane region" description="Helical" evidence="2">
    <location>
        <begin position="145"/>
        <end position="171"/>
    </location>
</feature>
<accession>A0A8B9ASH1</accession>
<dbReference type="RefSeq" id="XP_038986294.1">
    <property type="nucleotide sequence ID" value="XM_039130366.1"/>
</dbReference>
<dbReference type="Proteomes" id="UP000228380">
    <property type="component" value="Chromosome 9"/>
</dbReference>
<protein>
    <submittedName>
        <fullName evidence="4">Thioredoxin-related transmembrane protein 2 isoform X1</fullName>
    </submittedName>
</protein>
<reference evidence="3" key="1">
    <citation type="journal article" date="2019" name="Nat. Commun.">
        <title>Genome-wide association mapping of date palm fruit traits.</title>
        <authorList>
            <person name="Hazzouri K.M."/>
            <person name="Gros-Balthazard M."/>
            <person name="Flowers J.M."/>
            <person name="Copetti D."/>
            <person name="Lemansour A."/>
            <person name="Lebrun M."/>
            <person name="Masmoudi K."/>
            <person name="Ferrand S."/>
            <person name="Dhar M.I."/>
            <person name="Fresquez Z.A."/>
            <person name="Rosas U."/>
            <person name="Zhang J."/>
            <person name="Talag J."/>
            <person name="Lee S."/>
            <person name="Kudrna D."/>
            <person name="Powell R.F."/>
            <person name="Leitch I.J."/>
            <person name="Krueger R.R."/>
            <person name="Wing R.A."/>
            <person name="Amiri K.M.A."/>
            <person name="Purugganan M.D."/>
        </authorList>
    </citation>
    <scope>NUCLEOTIDE SEQUENCE [LARGE SCALE GENOMIC DNA]</scope>
    <source>
        <strain evidence="3">cv. Khalas</strain>
    </source>
</reference>
<feature type="transmembrane region" description="Helical" evidence="2">
    <location>
        <begin position="76"/>
        <end position="94"/>
    </location>
</feature>
<keyword evidence="2" id="KW-0472">Membrane</keyword>